<name>A0ABU8U234_9ACTN</name>
<dbReference type="InterPro" id="IPR027417">
    <property type="entry name" value="P-loop_NTPase"/>
</dbReference>
<comment type="similarity">
    <text evidence="1">Belongs to the ABC transporter superfamily.</text>
</comment>
<protein>
    <submittedName>
        <fullName evidence="6">ATP-binding cassette domain-containing protein</fullName>
    </submittedName>
</protein>
<proteinExistence type="inferred from homology"/>
<dbReference type="PANTHER" id="PTHR43335">
    <property type="entry name" value="ABC TRANSPORTER, ATP-BINDING PROTEIN"/>
    <property type="match status" value="1"/>
</dbReference>
<dbReference type="SMART" id="SM00382">
    <property type="entry name" value="AAA"/>
    <property type="match status" value="1"/>
</dbReference>
<dbReference type="SUPFAM" id="SSF52540">
    <property type="entry name" value="P-loop containing nucleoside triphosphate hydrolases"/>
    <property type="match status" value="1"/>
</dbReference>
<reference evidence="6 7" key="1">
    <citation type="submission" date="2024-03" db="EMBL/GenBank/DDBJ databases">
        <title>Novel Streptomyces species of biotechnological and ecological value are a feature of Machair soil.</title>
        <authorList>
            <person name="Prole J.R."/>
            <person name="Goodfellow M."/>
            <person name="Allenby N."/>
            <person name="Ward A.C."/>
        </authorList>
    </citation>
    <scope>NUCLEOTIDE SEQUENCE [LARGE SCALE GENOMIC DNA]</scope>
    <source>
        <strain evidence="6 7">MS1.HAVA.3</strain>
    </source>
</reference>
<evidence type="ECO:0000256" key="1">
    <source>
        <dbReference type="ARBA" id="ARBA00005417"/>
    </source>
</evidence>
<evidence type="ECO:0000256" key="2">
    <source>
        <dbReference type="ARBA" id="ARBA00022448"/>
    </source>
</evidence>
<keyword evidence="7" id="KW-1185">Reference proteome</keyword>
<evidence type="ECO:0000256" key="3">
    <source>
        <dbReference type="ARBA" id="ARBA00022741"/>
    </source>
</evidence>
<sequence>MQSIVSVTGLGQGYGARTVISGLDLKISAGTTLGLLGPNGAGKTTLLRTLATVTPPKTGSIEILGEAITSENSARIARRSIGYLPQDFGFYPNFSVYDFVCYCAWLREVPKKRIDSEVRRAIDSVGLGRESKQKMRSLSGGMLRRAGIATAIVGSPKLILLDEPTVGLDPAQRLEFRSLVKQFEDVAVVLSTHLVEDVSAVCDEVAVMSSGSLLFYGDPGTLAADASSDQPGDSPLERGYMTALARGGAGFDR</sequence>
<comment type="caution">
    <text evidence="6">The sequence shown here is derived from an EMBL/GenBank/DDBJ whole genome shotgun (WGS) entry which is preliminary data.</text>
</comment>
<gene>
    <name evidence="6" type="ORF">WKI68_11635</name>
</gene>
<dbReference type="Gene3D" id="3.40.50.300">
    <property type="entry name" value="P-loop containing nucleotide triphosphate hydrolases"/>
    <property type="match status" value="1"/>
</dbReference>
<feature type="domain" description="ABC transporter" evidence="5">
    <location>
        <begin position="5"/>
        <end position="235"/>
    </location>
</feature>
<dbReference type="PROSITE" id="PS00211">
    <property type="entry name" value="ABC_TRANSPORTER_1"/>
    <property type="match status" value="1"/>
</dbReference>
<keyword evidence="3" id="KW-0547">Nucleotide-binding</keyword>
<dbReference type="Pfam" id="PF00005">
    <property type="entry name" value="ABC_tran"/>
    <property type="match status" value="1"/>
</dbReference>
<organism evidence="6 7">
    <name type="scientific">Streptomyces caledonius</name>
    <dbReference type="NCBI Taxonomy" id="3134107"/>
    <lineage>
        <taxon>Bacteria</taxon>
        <taxon>Bacillati</taxon>
        <taxon>Actinomycetota</taxon>
        <taxon>Actinomycetes</taxon>
        <taxon>Kitasatosporales</taxon>
        <taxon>Streptomycetaceae</taxon>
        <taxon>Streptomyces</taxon>
    </lineage>
</organism>
<evidence type="ECO:0000256" key="4">
    <source>
        <dbReference type="ARBA" id="ARBA00022840"/>
    </source>
</evidence>
<accession>A0ABU8U234</accession>
<dbReference type="InterPro" id="IPR003439">
    <property type="entry name" value="ABC_transporter-like_ATP-bd"/>
</dbReference>
<keyword evidence="2" id="KW-0813">Transport</keyword>
<dbReference type="PROSITE" id="PS50893">
    <property type="entry name" value="ABC_TRANSPORTER_2"/>
    <property type="match status" value="1"/>
</dbReference>
<evidence type="ECO:0000259" key="5">
    <source>
        <dbReference type="PROSITE" id="PS50893"/>
    </source>
</evidence>
<dbReference type="GO" id="GO:0005524">
    <property type="term" value="F:ATP binding"/>
    <property type="evidence" value="ECO:0007669"/>
    <property type="project" value="UniProtKB-KW"/>
</dbReference>
<evidence type="ECO:0000313" key="6">
    <source>
        <dbReference type="EMBL" id="MEJ8641942.1"/>
    </source>
</evidence>
<dbReference type="Proteomes" id="UP001382904">
    <property type="component" value="Unassembled WGS sequence"/>
</dbReference>
<dbReference type="InterPro" id="IPR017871">
    <property type="entry name" value="ABC_transporter-like_CS"/>
</dbReference>
<evidence type="ECO:0000313" key="7">
    <source>
        <dbReference type="Proteomes" id="UP001382904"/>
    </source>
</evidence>
<dbReference type="PANTHER" id="PTHR43335:SF2">
    <property type="entry name" value="ABC TRANSPORTER, ATP-BINDING PROTEIN"/>
    <property type="match status" value="1"/>
</dbReference>
<dbReference type="EMBL" id="JBBKAM010000002">
    <property type="protein sequence ID" value="MEJ8641942.1"/>
    <property type="molecule type" value="Genomic_DNA"/>
</dbReference>
<dbReference type="InterPro" id="IPR003593">
    <property type="entry name" value="AAA+_ATPase"/>
</dbReference>
<keyword evidence="4 6" id="KW-0067">ATP-binding</keyword>